<dbReference type="AlphaFoldDB" id="A0A6A3EZ90"/>
<protein>
    <recommendedName>
        <fullName evidence="6">RxLR effector protein</fullName>
    </recommendedName>
</protein>
<proteinExistence type="predicted"/>
<feature type="signal peptide" evidence="1">
    <location>
        <begin position="1"/>
        <end position="16"/>
    </location>
</feature>
<gene>
    <name evidence="3" type="ORF">PF001_g33252</name>
    <name evidence="2" type="ORF">PF009_g14688</name>
</gene>
<name>A0A6A3EZ90_9STRA</name>
<dbReference type="Proteomes" id="UP000437068">
    <property type="component" value="Unassembled WGS sequence"/>
</dbReference>
<reference evidence="4 5" key="1">
    <citation type="submission" date="2018-08" db="EMBL/GenBank/DDBJ databases">
        <title>Genomic investigation of the strawberry pathogen Phytophthora fragariae indicates pathogenicity is determined by transcriptional variation in three key races.</title>
        <authorList>
            <person name="Adams T.M."/>
            <person name="Armitage A.D."/>
            <person name="Sobczyk M.K."/>
            <person name="Bates H.J."/>
            <person name="Dunwell J.M."/>
            <person name="Nellist C.F."/>
            <person name="Harrison R.J."/>
        </authorList>
    </citation>
    <scope>NUCLEOTIDE SEQUENCE [LARGE SCALE GENOMIC DNA]</scope>
    <source>
        <strain evidence="3 5">A4</strain>
        <strain evidence="2 4">NOV-9</strain>
    </source>
</reference>
<comment type="caution">
    <text evidence="2">The sequence shown here is derived from an EMBL/GenBank/DDBJ whole genome shotgun (WGS) entry which is preliminary data.</text>
</comment>
<keyword evidence="1" id="KW-0732">Signal</keyword>
<dbReference type="EMBL" id="QXGF01000814">
    <property type="protein sequence ID" value="KAE8935348.1"/>
    <property type="molecule type" value="Genomic_DNA"/>
</dbReference>
<evidence type="ECO:0000256" key="1">
    <source>
        <dbReference type="SAM" id="SignalP"/>
    </source>
</evidence>
<evidence type="ECO:0000313" key="5">
    <source>
        <dbReference type="Proteomes" id="UP000437068"/>
    </source>
</evidence>
<organism evidence="2 4">
    <name type="scientific">Phytophthora fragariae</name>
    <dbReference type="NCBI Taxonomy" id="53985"/>
    <lineage>
        <taxon>Eukaryota</taxon>
        <taxon>Sar</taxon>
        <taxon>Stramenopiles</taxon>
        <taxon>Oomycota</taxon>
        <taxon>Peronosporomycetes</taxon>
        <taxon>Peronosporales</taxon>
        <taxon>Peronosporaceae</taxon>
        <taxon>Phytophthora</taxon>
    </lineage>
</organism>
<dbReference type="EMBL" id="QXGE01011608">
    <property type="protein sequence ID" value="KAE9258777.1"/>
    <property type="molecule type" value="Genomic_DNA"/>
</dbReference>
<dbReference type="Proteomes" id="UP000429523">
    <property type="component" value="Unassembled WGS sequence"/>
</dbReference>
<evidence type="ECO:0000313" key="4">
    <source>
        <dbReference type="Proteomes" id="UP000429523"/>
    </source>
</evidence>
<evidence type="ECO:0000313" key="3">
    <source>
        <dbReference type="EMBL" id="KAE9258777.1"/>
    </source>
</evidence>
<evidence type="ECO:0008006" key="6">
    <source>
        <dbReference type="Google" id="ProtNLM"/>
    </source>
</evidence>
<accession>A0A6A3EZ90</accession>
<feature type="chain" id="PRO_5036163754" description="RxLR effector protein" evidence="1">
    <location>
        <begin position="17"/>
        <end position="50"/>
    </location>
</feature>
<evidence type="ECO:0000313" key="2">
    <source>
        <dbReference type="EMBL" id="KAE8935348.1"/>
    </source>
</evidence>
<sequence>MLWRLITACVLNATAAAFHSKCAHLNVAADARGWPLLSVLPRIEPNLVAC</sequence>